<keyword evidence="3" id="KW-1185">Reference proteome</keyword>
<sequence>MATKNPGTALAAINAQIAALQAKADTLRRKEVAEVIERIKGAIEHYKLTAEDLGLVGRKGRKAVIAKADVPTKKPRKNAAVKKPAGVIKYTDGAGNNWTGKGTRPGWFKAAIAAGKTAEDLLANKVG</sequence>
<accession>A0ABT5KCW9</accession>
<evidence type="ECO:0000313" key="2">
    <source>
        <dbReference type="EMBL" id="MDC8771768.1"/>
    </source>
</evidence>
<dbReference type="InterPro" id="IPR037150">
    <property type="entry name" value="H-NS_C_dom_sf"/>
</dbReference>
<evidence type="ECO:0000313" key="3">
    <source>
        <dbReference type="Proteomes" id="UP001221189"/>
    </source>
</evidence>
<dbReference type="Pfam" id="PF00816">
    <property type="entry name" value="Histone_HNS"/>
    <property type="match status" value="1"/>
</dbReference>
<dbReference type="EMBL" id="JAQQXT010000004">
    <property type="protein sequence ID" value="MDC8771768.1"/>
    <property type="molecule type" value="Genomic_DNA"/>
</dbReference>
<feature type="domain" description="DNA-binding protein H-NS-like C-terminal" evidence="1">
    <location>
        <begin position="73"/>
        <end position="123"/>
    </location>
</feature>
<proteinExistence type="predicted"/>
<dbReference type="RefSeq" id="WP_273600052.1">
    <property type="nucleotide sequence ID" value="NZ_JAQQXT010000004.1"/>
</dbReference>
<name>A0ABT5KCW9_9BURK</name>
<protein>
    <submittedName>
        <fullName evidence="2">H-NS histone family protein</fullName>
    </submittedName>
</protein>
<organism evidence="2 3">
    <name type="scientific">Roseateles albus</name>
    <dbReference type="NCBI Taxonomy" id="2987525"/>
    <lineage>
        <taxon>Bacteria</taxon>
        <taxon>Pseudomonadati</taxon>
        <taxon>Pseudomonadota</taxon>
        <taxon>Betaproteobacteria</taxon>
        <taxon>Burkholderiales</taxon>
        <taxon>Sphaerotilaceae</taxon>
        <taxon>Roseateles</taxon>
    </lineage>
</organism>
<dbReference type="SUPFAM" id="SSF81273">
    <property type="entry name" value="H-NS histone-like proteins"/>
    <property type="match status" value="1"/>
</dbReference>
<reference evidence="2 3" key="1">
    <citation type="submission" date="2022-10" db="EMBL/GenBank/DDBJ databases">
        <title>Paucibacter sp. hw1 Genome sequencing.</title>
        <authorList>
            <person name="Park S."/>
        </authorList>
    </citation>
    <scope>NUCLEOTIDE SEQUENCE [LARGE SCALE GENOMIC DNA]</scope>
    <source>
        <strain evidence="3">hw1</strain>
    </source>
</reference>
<dbReference type="Proteomes" id="UP001221189">
    <property type="component" value="Unassembled WGS sequence"/>
</dbReference>
<dbReference type="SMART" id="SM00528">
    <property type="entry name" value="HNS"/>
    <property type="match status" value="1"/>
</dbReference>
<comment type="caution">
    <text evidence="2">The sequence shown here is derived from an EMBL/GenBank/DDBJ whole genome shotgun (WGS) entry which is preliminary data.</text>
</comment>
<dbReference type="InterPro" id="IPR027444">
    <property type="entry name" value="H-NS_C_dom"/>
</dbReference>
<gene>
    <name evidence="2" type="ORF">PRZ03_09330</name>
</gene>
<evidence type="ECO:0000259" key="1">
    <source>
        <dbReference type="SMART" id="SM00528"/>
    </source>
</evidence>
<dbReference type="Gene3D" id="4.10.430.10">
    <property type="entry name" value="Histone-like protein H-NS, C-terminal domain"/>
    <property type="match status" value="1"/>
</dbReference>